<gene>
    <name evidence="2" type="ORF">C798_19380</name>
</gene>
<name>A0A6M3ZWP4_9BURK</name>
<dbReference type="EMBL" id="CP008956">
    <property type="protein sequence ID" value="QJQ02320.1"/>
    <property type="molecule type" value="Genomic_DNA"/>
</dbReference>
<reference evidence="2 3" key="1">
    <citation type="journal article" date="2012" name="J. Bacteriol.">
        <title>Genome sequence of the pathogenic Herbaspirillum seropedicae strain Os34, isolated from rice roots.</title>
        <authorList>
            <person name="Ye W."/>
            <person name="Ye S."/>
            <person name="Liu J."/>
            <person name="Chang S."/>
            <person name="Chen M."/>
            <person name="Zhu B."/>
            <person name="Guo L."/>
            <person name="An Q."/>
        </authorList>
    </citation>
    <scope>NUCLEOTIDE SEQUENCE [LARGE SCALE GENOMIC DNA]</scope>
    <source>
        <strain evidence="2 3">Os34</strain>
    </source>
</reference>
<feature type="transmembrane region" description="Helical" evidence="1">
    <location>
        <begin position="51"/>
        <end position="72"/>
    </location>
</feature>
<dbReference type="RefSeq" id="WP_017455500.1">
    <property type="nucleotide sequence ID" value="NZ_CP008956.1"/>
</dbReference>
<keyword evidence="1" id="KW-1133">Transmembrane helix</keyword>
<organism evidence="2 3">
    <name type="scientific">Herbaspirillum rubrisubalbicans Os34</name>
    <dbReference type="NCBI Taxonomy" id="1235827"/>
    <lineage>
        <taxon>Bacteria</taxon>
        <taxon>Pseudomonadati</taxon>
        <taxon>Pseudomonadota</taxon>
        <taxon>Betaproteobacteria</taxon>
        <taxon>Burkholderiales</taxon>
        <taxon>Oxalobacteraceae</taxon>
        <taxon>Herbaspirillum</taxon>
    </lineage>
</organism>
<protein>
    <submittedName>
        <fullName evidence="2">Uncharacterized protein</fullName>
    </submittedName>
</protein>
<feature type="transmembrane region" description="Helical" evidence="1">
    <location>
        <begin position="78"/>
        <end position="97"/>
    </location>
</feature>
<keyword evidence="1" id="KW-0472">Membrane</keyword>
<evidence type="ECO:0000256" key="1">
    <source>
        <dbReference type="SAM" id="Phobius"/>
    </source>
</evidence>
<feature type="transmembrane region" description="Helical" evidence="1">
    <location>
        <begin position="23"/>
        <end position="39"/>
    </location>
</feature>
<accession>A0A6M3ZWP4</accession>
<dbReference type="AlphaFoldDB" id="A0A6M3ZWP4"/>
<proteinExistence type="predicted"/>
<sequence>MKILRLGYVIWNSRTFEVLTYKAWAYFLLFTGLVMPFGQHRWCLKRVFHEWGAGWLLFPVCAAIALFSYHQFGNKWAIFPYWILWIIDALFIPTLTLRGEK</sequence>
<keyword evidence="1" id="KW-0812">Transmembrane</keyword>
<evidence type="ECO:0000313" key="2">
    <source>
        <dbReference type="EMBL" id="QJQ02320.1"/>
    </source>
</evidence>
<evidence type="ECO:0000313" key="3">
    <source>
        <dbReference type="Proteomes" id="UP000501648"/>
    </source>
</evidence>
<dbReference type="Proteomes" id="UP000501648">
    <property type="component" value="Chromosome"/>
</dbReference>